<name>E1I9T0_9CHLR</name>
<gene>
    <name evidence="1" type="ORF">OSCT_0081</name>
</gene>
<dbReference type="AlphaFoldDB" id="E1I9T0"/>
<organism evidence="1 2">
    <name type="scientific">Oscillochloris trichoides DG-6</name>
    <dbReference type="NCBI Taxonomy" id="765420"/>
    <lineage>
        <taxon>Bacteria</taxon>
        <taxon>Bacillati</taxon>
        <taxon>Chloroflexota</taxon>
        <taxon>Chloroflexia</taxon>
        <taxon>Chloroflexales</taxon>
        <taxon>Chloroflexineae</taxon>
        <taxon>Oscillochloridaceae</taxon>
        <taxon>Oscillochloris</taxon>
    </lineage>
</organism>
<comment type="caution">
    <text evidence="1">The sequence shown here is derived from an EMBL/GenBank/DDBJ whole genome shotgun (WGS) entry which is preliminary data.</text>
</comment>
<dbReference type="Proteomes" id="UP000054010">
    <property type="component" value="Unassembled WGS sequence"/>
</dbReference>
<sequence length="164" mass="18904">METPDPETLRRELLLEQAISRQFDPLLQQVTRTTLKLEGNRDMEVNQLRNLLSVAVESRSVEVVINFIRYQIARNSRAWGIGKDDFGHQVITDLRGSVKELAEAAMTYLRATAGDTPAVHALEPQVYLRLMQLYLGYLNRTFYFARRVNSFDWLKEVHHAANAN</sequence>
<dbReference type="STRING" id="765420.OSCT_0081"/>
<proteinExistence type="predicted"/>
<dbReference type="EMBL" id="ADVR01000003">
    <property type="protein sequence ID" value="EFO81932.1"/>
    <property type="molecule type" value="Genomic_DNA"/>
</dbReference>
<evidence type="ECO:0000313" key="1">
    <source>
        <dbReference type="EMBL" id="EFO81932.1"/>
    </source>
</evidence>
<dbReference type="OrthoDB" id="160695at2"/>
<evidence type="ECO:0000313" key="2">
    <source>
        <dbReference type="Proteomes" id="UP000054010"/>
    </source>
</evidence>
<dbReference type="eggNOG" id="ENOG50339YD">
    <property type="taxonomic scope" value="Bacteria"/>
</dbReference>
<keyword evidence="2" id="KW-1185">Reference proteome</keyword>
<accession>E1I9T0</accession>
<dbReference type="HOGENOM" id="CLU_136768_0_0_0"/>
<protein>
    <submittedName>
        <fullName evidence="1">Uncharacterized protein</fullName>
    </submittedName>
</protein>
<reference evidence="1 2" key="1">
    <citation type="journal article" date="2011" name="J. Bacteriol.">
        <title>Draft genome sequence of the anoxygenic filamentous phototrophic bacterium Oscillochloris trichoides subsp. DG-6.</title>
        <authorList>
            <person name="Kuznetsov B.B."/>
            <person name="Ivanovsky R.N."/>
            <person name="Keppen O.I."/>
            <person name="Sukhacheva M.V."/>
            <person name="Bumazhkin B.K."/>
            <person name="Patutina E.O."/>
            <person name="Beletsky A.V."/>
            <person name="Mardanov A.V."/>
            <person name="Baslerov R.V."/>
            <person name="Panteleeva A.N."/>
            <person name="Kolganova T.V."/>
            <person name="Ravin N.V."/>
            <person name="Skryabin K.G."/>
        </authorList>
    </citation>
    <scope>NUCLEOTIDE SEQUENCE [LARGE SCALE GENOMIC DNA]</scope>
    <source>
        <strain evidence="1 2">DG-6</strain>
    </source>
</reference>